<evidence type="ECO:0000259" key="4">
    <source>
        <dbReference type="SMART" id="SM00479"/>
    </source>
</evidence>
<keyword evidence="2" id="KW-0378">Hydrolase</keyword>
<sequence>MSSVPGFTALARWRLSRRLNHEAEHCAVPWLAAYLASLTDLLSLPVPQMPLLAFDLEMTGLEPSVDEILSIGAVPIDGPRLTLTGAWHCLVAGDTGVGQSACIHGIVDQDLQQGTKLERALVELFARAKGRWLVAHHAPLDISFLTHAIEHLYGVNVSLPAIDTMALEHRRLQMTQQPQVEGGLRLAACRQRYGLPLYPAHNALMDAIGCGELLLAQKSAIQPASVIELLQ</sequence>
<keyword evidence="1" id="KW-0540">Nuclease</keyword>
<reference evidence="6" key="1">
    <citation type="journal article" date="2019" name="Int. J. Syst. Evol. Microbiol.">
        <title>The Global Catalogue of Microorganisms (GCM) 10K type strain sequencing project: providing services to taxonomists for standard genome sequencing and annotation.</title>
        <authorList>
            <consortium name="The Broad Institute Genomics Platform"/>
            <consortium name="The Broad Institute Genome Sequencing Center for Infectious Disease"/>
            <person name="Wu L."/>
            <person name="Ma J."/>
        </authorList>
    </citation>
    <scope>NUCLEOTIDE SEQUENCE [LARGE SCALE GENOMIC DNA]</scope>
    <source>
        <strain evidence="6">KCTC 52277</strain>
    </source>
</reference>
<dbReference type="Pfam" id="PF00929">
    <property type="entry name" value="RNase_T"/>
    <property type="match status" value="1"/>
</dbReference>
<dbReference type="PANTHER" id="PTHR30231:SF4">
    <property type="entry name" value="PROTEIN NEN2"/>
    <property type="match status" value="1"/>
</dbReference>
<comment type="caution">
    <text evidence="5">The sequence shown here is derived from an EMBL/GenBank/DDBJ whole genome shotgun (WGS) entry which is preliminary data.</text>
</comment>
<gene>
    <name evidence="5" type="ORF">ACFOE0_07530</name>
</gene>
<accession>A0ABV7GBK1</accession>
<feature type="domain" description="Exonuclease" evidence="4">
    <location>
        <begin position="50"/>
        <end position="223"/>
    </location>
</feature>
<evidence type="ECO:0000256" key="2">
    <source>
        <dbReference type="ARBA" id="ARBA00022801"/>
    </source>
</evidence>
<dbReference type="EMBL" id="JBHRTD010000006">
    <property type="protein sequence ID" value="MFC3138043.1"/>
    <property type="molecule type" value="Genomic_DNA"/>
</dbReference>
<protein>
    <submittedName>
        <fullName evidence="5">Exonuclease domain-containing protein</fullName>
    </submittedName>
</protein>
<dbReference type="SUPFAM" id="SSF53098">
    <property type="entry name" value="Ribonuclease H-like"/>
    <property type="match status" value="1"/>
</dbReference>
<evidence type="ECO:0000256" key="3">
    <source>
        <dbReference type="ARBA" id="ARBA00022839"/>
    </source>
</evidence>
<dbReference type="InterPro" id="IPR012337">
    <property type="entry name" value="RNaseH-like_sf"/>
</dbReference>
<dbReference type="GO" id="GO:0004527">
    <property type="term" value="F:exonuclease activity"/>
    <property type="evidence" value="ECO:0007669"/>
    <property type="project" value="UniProtKB-KW"/>
</dbReference>
<keyword evidence="3 5" id="KW-0269">Exonuclease</keyword>
<keyword evidence="6" id="KW-1185">Reference proteome</keyword>
<name>A0ABV7GBK1_9GAMM</name>
<dbReference type="SMART" id="SM00479">
    <property type="entry name" value="EXOIII"/>
    <property type="match status" value="1"/>
</dbReference>
<dbReference type="RefSeq" id="WP_248934779.1">
    <property type="nucleotide sequence ID" value="NZ_JAKILF010000002.1"/>
</dbReference>
<dbReference type="InterPro" id="IPR036397">
    <property type="entry name" value="RNaseH_sf"/>
</dbReference>
<dbReference type="PANTHER" id="PTHR30231">
    <property type="entry name" value="DNA POLYMERASE III SUBUNIT EPSILON"/>
    <property type="match status" value="1"/>
</dbReference>
<evidence type="ECO:0000313" key="5">
    <source>
        <dbReference type="EMBL" id="MFC3138043.1"/>
    </source>
</evidence>
<dbReference type="Proteomes" id="UP001595621">
    <property type="component" value="Unassembled WGS sequence"/>
</dbReference>
<proteinExistence type="predicted"/>
<dbReference type="CDD" id="cd06127">
    <property type="entry name" value="DEDDh"/>
    <property type="match status" value="1"/>
</dbReference>
<dbReference type="Gene3D" id="3.30.420.10">
    <property type="entry name" value="Ribonuclease H-like superfamily/Ribonuclease H"/>
    <property type="match status" value="1"/>
</dbReference>
<organism evidence="5 6">
    <name type="scientific">Shewanella submarina</name>
    <dbReference type="NCBI Taxonomy" id="2016376"/>
    <lineage>
        <taxon>Bacteria</taxon>
        <taxon>Pseudomonadati</taxon>
        <taxon>Pseudomonadota</taxon>
        <taxon>Gammaproteobacteria</taxon>
        <taxon>Alteromonadales</taxon>
        <taxon>Shewanellaceae</taxon>
        <taxon>Shewanella</taxon>
    </lineage>
</organism>
<evidence type="ECO:0000313" key="6">
    <source>
        <dbReference type="Proteomes" id="UP001595621"/>
    </source>
</evidence>
<dbReference type="InterPro" id="IPR013520">
    <property type="entry name" value="Ribonucl_H"/>
</dbReference>
<evidence type="ECO:0000256" key="1">
    <source>
        <dbReference type="ARBA" id="ARBA00022722"/>
    </source>
</evidence>